<dbReference type="GO" id="GO:0016887">
    <property type="term" value="F:ATP hydrolysis activity"/>
    <property type="evidence" value="ECO:0007669"/>
    <property type="project" value="InterPro"/>
</dbReference>
<dbReference type="PROSITE" id="PS00211">
    <property type="entry name" value="ABC_TRANSPORTER_1"/>
    <property type="match status" value="1"/>
</dbReference>
<keyword evidence="2" id="KW-0813">Transport</keyword>
<dbReference type="InterPro" id="IPR011527">
    <property type="entry name" value="ABC1_TM_dom"/>
</dbReference>
<dbReference type="Proteomes" id="UP000252139">
    <property type="component" value="Unassembled WGS sequence"/>
</dbReference>
<feature type="domain" description="ABC transporter" evidence="10">
    <location>
        <begin position="433"/>
        <end position="663"/>
    </location>
</feature>
<evidence type="ECO:0000256" key="5">
    <source>
        <dbReference type="ARBA" id="ARBA00022840"/>
    </source>
</evidence>
<dbReference type="PANTHER" id="PTHR11384">
    <property type="entry name" value="ATP-BINDING CASSETTE, SUB-FAMILY D MEMBER"/>
    <property type="match status" value="1"/>
</dbReference>
<dbReference type="CDD" id="cd03223">
    <property type="entry name" value="ABCD_peroxisomal_ALDP"/>
    <property type="match status" value="1"/>
</dbReference>
<dbReference type="GO" id="GO:0042760">
    <property type="term" value="P:very long-chain fatty acid catabolic process"/>
    <property type="evidence" value="ECO:0007669"/>
    <property type="project" value="TreeGrafter"/>
</dbReference>
<protein>
    <recommendedName>
        <fullName evidence="14">ABC transporter domain-containing protein</fullName>
    </recommendedName>
</protein>
<accession>A0A367KFB9</accession>
<evidence type="ECO:0000256" key="4">
    <source>
        <dbReference type="ARBA" id="ARBA00022741"/>
    </source>
</evidence>
<dbReference type="InterPro" id="IPR003439">
    <property type="entry name" value="ABC_transporter-like_ATP-bd"/>
</dbReference>
<feature type="coiled-coil region" evidence="8">
    <location>
        <begin position="647"/>
        <end position="684"/>
    </location>
</feature>
<dbReference type="SMART" id="SM00382">
    <property type="entry name" value="AAA"/>
    <property type="match status" value="1"/>
</dbReference>
<dbReference type="GO" id="GO:0140359">
    <property type="term" value="F:ABC-type transporter activity"/>
    <property type="evidence" value="ECO:0007669"/>
    <property type="project" value="InterPro"/>
</dbReference>
<dbReference type="InterPro" id="IPR036640">
    <property type="entry name" value="ABC1_TM_sf"/>
</dbReference>
<feature type="domain" description="ABC transmembrane type-1" evidence="11">
    <location>
        <begin position="89"/>
        <end position="320"/>
    </location>
</feature>
<evidence type="ECO:0000259" key="11">
    <source>
        <dbReference type="PROSITE" id="PS50929"/>
    </source>
</evidence>
<keyword evidence="4" id="KW-0547">Nucleotide-binding</keyword>
<dbReference type="GO" id="GO:0006635">
    <property type="term" value="P:fatty acid beta-oxidation"/>
    <property type="evidence" value="ECO:0007669"/>
    <property type="project" value="TreeGrafter"/>
</dbReference>
<dbReference type="SUPFAM" id="SSF52540">
    <property type="entry name" value="P-loop containing nucleoside triphosphate hydrolases"/>
    <property type="match status" value="1"/>
</dbReference>
<dbReference type="OrthoDB" id="422637at2759"/>
<proteinExistence type="inferred from homology"/>
<dbReference type="Pfam" id="PF06472">
    <property type="entry name" value="ABC_membrane_2"/>
    <property type="match status" value="1"/>
</dbReference>
<dbReference type="PROSITE" id="PS50929">
    <property type="entry name" value="ABC_TM1F"/>
    <property type="match status" value="1"/>
</dbReference>
<keyword evidence="13" id="KW-1185">Reference proteome</keyword>
<dbReference type="InterPro" id="IPR017871">
    <property type="entry name" value="ABC_transporter-like_CS"/>
</dbReference>
<dbReference type="Gene3D" id="3.40.50.300">
    <property type="entry name" value="P-loop containing nucleotide triphosphate hydrolases"/>
    <property type="match status" value="1"/>
</dbReference>
<dbReference type="AlphaFoldDB" id="A0A367KFB9"/>
<evidence type="ECO:0000259" key="10">
    <source>
        <dbReference type="PROSITE" id="PS50893"/>
    </source>
</evidence>
<reference evidence="12 13" key="1">
    <citation type="journal article" date="2018" name="G3 (Bethesda)">
        <title>Phylogenetic and Phylogenomic Definition of Rhizopus Species.</title>
        <authorList>
            <person name="Gryganskyi A.P."/>
            <person name="Golan J."/>
            <person name="Dolatabadi S."/>
            <person name="Mondo S."/>
            <person name="Robb S."/>
            <person name="Idnurm A."/>
            <person name="Muszewska A."/>
            <person name="Steczkiewicz K."/>
            <person name="Masonjones S."/>
            <person name="Liao H.L."/>
            <person name="Gajdeczka M.T."/>
            <person name="Anike F."/>
            <person name="Vuek A."/>
            <person name="Anishchenko I.M."/>
            <person name="Voigt K."/>
            <person name="de Hoog G.S."/>
            <person name="Smith M.E."/>
            <person name="Heitman J."/>
            <person name="Vilgalys R."/>
            <person name="Stajich J.E."/>
        </authorList>
    </citation>
    <scope>NUCLEOTIDE SEQUENCE [LARGE SCALE GENOMIC DNA]</scope>
    <source>
        <strain evidence="12 13">CBS 357.93</strain>
    </source>
</reference>
<dbReference type="STRING" id="86630.A0A367KFB9"/>
<organism evidence="12 13">
    <name type="scientific">Rhizopus azygosporus</name>
    <name type="common">Rhizopus microsporus var. azygosporus</name>
    <dbReference type="NCBI Taxonomy" id="86630"/>
    <lineage>
        <taxon>Eukaryota</taxon>
        <taxon>Fungi</taxon>
        <taxon>Fungi incertae sedis</taxon>
        <taxon>Mucoromycota</taxon>
        <taxon>Mucoromycotina</taxon>
        <taxon>Mucoromycetes</taxon>
        <taxon>Mucorales</taxon>
        <taxon>Mucorineae</taxon>
        <taxon>Rhizopodaceae</taxon>
        <taxon>Rhizopus</taxon>
    </lineage>
</organism>
<evidence type="ECO:0000256" key="6">
    <source>
        <dbReference type="ARBA" id="ARBA00022989"/>
    </source>
</evidence>
<name>A0A367KFB9_RHIAZ</name>
<dbReference type="Pfam" id="PF00005">
    <property type="entry name" value="ABC_tran"/>
    <property type="match status" value="1"/>
</dbReference>
<dbReference type="GO" id="GO:0007031">
    <property type="term" value="P:peroxisome organization"/>
    <property type="evidence" value="ECO:0007669"/>
    <property type="project" value="TreeGrafter"/>
</dbReference>
<evidence type="ECO:0000256" key="8">
    <source>
        <dbReference type="SAM" id="Coils"/>
    </source>
</evidence>
<dbReference type="GO" id="GO:0015910">
    <property type="term" value="P:long-chain fatty acid import into peroxisome"/>
    <property type="evidence" value="ECO:0007669"/>
    <property type="project" value="TreeGrafter"/>
</dbReference>
<dbReference type="GO" id="GO:0005524">
    <property type="term" value="F:ATP binding"/>
    <property type="evidence" value="ECO:0007669"/>
    <property type="project" value="UniProtKB-KW"/>
</dbReference>
<dbReference type="SUPFAM" id="SSF90123">
    <property type="entry name" value="ABC transporter transmembrane region"/>
    <property type="match status" value="1"/>
</dbReference>
<dbReference type="InterPro" id="IPR003593">
    <property type="entry name" value="AAA+_ATPase"/>
</dbReference>
<gene>
    <name evidence="12" type="ORF">CU097_015236</name>
</gene>
<evidence type="ECO:0000256" key="1">
    <source>
        <dbReference type="ARBA" id="ARBA00008575"/>
    </source>
</evidence>
<evidence type="ECO:0000313" key="12">
    <source>
        <dbReference type="EMBL" id="RCI00879.1"/>
    </source>
</evidence>
<evidence type="ECO:0000256" key="2">
    <source>
        <dbReference type="ARBA" id="ARBA00022448"/>
    </source>
</evidence>
<dbReference type="Gene3D" id="1.20.1560.10">
    <property type="entry name" value="ABC transporter type 1, transmembrane domain"/>
    <property type="match status" value="1"/>
</dbReference>
<feature type="transmembrane region" description="Helical" evidence="9">
    <location>
        <begin position="124"/>
        <end position="144"/>
    </location>
</feature>
<dbReference type="PANTHER" id="PTHR11384:SF67">
    <property type="entry name" value="ATP-BINDING CASSETTE SUB-FAMILY D MEMBER 1"/>
    <property type="match status" value="1"/>
</dbReference>
<dbReference type="EMBL" id="PJQL01000036">
    <property type="protein sequence ID" value="RCI00879.1"/>
    <property type="molecule type" value="Genomic_DNA"/>
</dbReference>
<dbReference type="GO" id="GO:0005324">
    <property type="term" value="F:long-chain fatty acid transmembrane transporter activity"/>
    <property type="evidence" value="ECO:0007669"/>
    <property type="project" value="TreeGrafter"/>
</dbReference>
<sequence>MPVFSKPVDTWFRKNKLNTSLLFIAILSLHHIKKHYTTRTKRDDFPLMDTQQQKVGVNKQFLQQLESISTILFPHWRTKETFLLILHSIFLVLRTYLSVVVARLDGRIVKDLVNGHGKRFLKGLLYWFAIAIPATYTNSMIRYFQSKLSIGFRTRLTNYIHDLYLDNQKTFYKVLNLDNRIQGADQFITTDVARFCETLSSLYSNLAKPILDTIIFNYQLTKSIGFAGFIGLTLNYIITARLLRAVTPSFGKLAAIEAKLEGDFRAAHTRLITNAEEIAFYNGAELEHSILNKTYLKLIKHINSIFKIRIGYNMFEDFLIKYSWSAFGLIMCAIPVFTPHLVSDQPSEAADGDQVGARTKGFITNKRLMMSLADAGGRMMYSYKELAELAGYTSRVYNLLSVLHALRKDQYDSPDEKYSLARIRGRIMYDNSIQFDHVPIITPAPGRVGELLVKDLNIQMRPGEHLLVTGPNGVGKTAVARVIASLWPVFEGTLTRPTDRDIFYIPQKPYLSLGTLRDQVIYPHTKEQMIQAGRTDDELLDILKIVHLAYIPDREGGWETVKEWKDVFSGGEKQRIGMARLFYHHPKFAVLDECTSAVSTDVEGLMYNHAKDMGITLLTISHRPALFKYHRFLLRLTGNNGEWEWETIGTKEQLQSVEKEMASLQEKLNQVDQLKARLIEIDRELALKLSRLPRSSGWPTIMSMCMKIVTEAGPTTEITEIIFCYLIVSICKYFHVEDSHVHTYLDPILKAFLCTERELVSSWANKQDASGLKPDVSLSCLPWNDNFTILSYELKPEHTSSVLKDGYLSDLVKLGKQMKQNLEQMVIAGAASPLSFEILGKGMKLPLMIMDIDNEAVYRLYEYASFDIVGALPDFARLPTIIEAFSSYKKLMDDIANNVEKVELSKKQGQYVKRPMSHMKLKQGSFRCKRLKKNN</sequence>
<keyword evidence="8" id="KW-0175">Coiled coil</keyword>
<dbReference type="InterPro" id="IPR027417">
    <property type="entry name" value="P-loop_NTPase"/>
</dbReference>
<feature type="transmembrane region" description="Helical" evidence="9">
    <location>
        <begin position="82"/>
        <end position="104"/>
    </location>
</feature>
<evidence type="ECO:0000256" key="3">
    <source>
        <dbReference type="ARBA" id="ARBA00022692"/>
    </source>
</evidence>
<dbReference type="InterPro" id="IPR050835">
    <property type="entry name" value="ABC_transporter_sub-D"/>
</dbReference>
<evidence type="ECO:0000256" key="7">
    <source>
        <dbReference type="ARBA" id="ARBA00023136"/>
    </source>
</evidence>
<evidence type="ECO:0008006" key="14">
    <source>
        <dbReference type="Google" id="ProtNLM"/>
    </source>
</evidence>
<dbReference type="GO" id="GO:0005778">
    <property type="term" value="C:peroxisomal membrane"/>
    <property type="evidence" value="ECO:0007669"/>
    <property type="project" value="TreeGrafter"/>
</dbReference>
<evidence type="ECO:0000256" key="9">
    <source>
        <dbReference type="SAM" id="Phobius"/>
    </source>
</evidence>
<keyword evidence="5" id="KW-0067">ATP-binding</keyword>
<evidence type="ECO:0000313" key="13">
    <source>
        <dbReference type="Proteomes" id="UP000252139"/>
    </source>
</evidence>
<comment type="caution">
    <text evidence="12">The sequence shown here is derived from an EMBL/GenBank/DDBJ whole genome shotgun (WGS) entry which is preliminary data.</text>
</comment>
<dbReference type="PROSITE" id="PS50893">
    <property type="entry name" value="ABC_TRANSPORTER_2"/>
    <property type="match status" value="1"/>
</dbReference>
<keyword evidence="6 9" id="KW-1133">Transmembrane helix</keyword>
<keyword evidence="7 9" id="KW-0472">Membrane</keyword>
<comment type="similarity">
    <text evidence="1">Belongs to the ABC transporter superfamily. ABCD family. Peroxisomal fatty acyl CoA transporter (TC 3.A.1.203) subfamily.</text>
</comment>
<feature type="transmembrane region" description="Helical" evidence="9">
    <location>
        <begin position="15"/>
        <end position="32"/>
    </location>
</feature>
<keyword evidence="3 9" id="KW-0812">Transmembrane</keyword>